<feature type="coiled-coil region" evidence="7">
    <location>
        <begin position="214"/>
        <end position="268"/>
    </location>
</feature>
<sequence length="424" mass="48346">MAQRKVTYRLYPTAAQAAALEHQRWVHCLLWNEALAERRRAWGERQVSLGFSAQCKQLTEWRRQSKLLRGLNAQSEQVTLKRLDLAFQHFFRRVKKGETPGFPRFKPLHRFKGWGYKTHGDGWRLITNERMQHGTLRLSGVGKVPIRGKPRTPGTPKTCEILKKNGRWYASITLDCKPARKHGEKMGGLDWGVETFATIATPEGTKPINNPRYLARTLDKIRRVQRDISRKEEAAKKASGKTRSFPVSNRLRREYERLRRLHEKVANQRHDFLHQTTARLVGEFAVLGLEALNIKNMTASGGQHEKGLNRSILDAAGGAFHRLLRYKAEEAGAWAMEAPTRQIKPSQTCHACGRQEKKPLGQRRHECPCGASCSRDENAARVLLAWVEQQLSGREPADAWREVRPEHPSGAPALPEKRETHAIA</sequence>
<keyword evidence="5" id="KW-0238">DNA-binding</keyword>
<dbReference type="Pfam" id="PF07282">
    <property type="entry name" value="Cas12f1-like_TNB"/>
    <property type="match status" value="1"/>
</dbReference>
<feature type="region of interest" description="Disordered" evidence="8">
    <location>
        <begin position="394"/>
        <end position="424"/>
    </location>
</feature>
<keyword evidence="3" id="KW-0479">Metal-binding</keyword>
<dbReference type="RefSeq" id="WP_072248006.1">
    <property type="nucleotide sequence ID" value="NZ_CYHH01000025.1"/>
</dbReference>
<keyword evidence="6" id="KW-0233">DNA recombination</keyword>
<evidence type="ECO:0000313" key="12">
    <source>
        <dbReference type="EMBL" id="CUB08171.1"/>
    </source>
</evidence>
<evidence type="ECO:0000256" key="6">
    <source>
        <dbReference type="ARBA" id="ARBA00023172"/>
    </source>
</evidence>
<protein>
    <submittedName>
        <fullName evidence="12">Transposase</fullName>
    </submittedName>
</protein>
<dbReference type="AlphaFoldDB" id="A0A0K6IYG5"/>
<evidence type="ECO:0000259" key="11">
    <source>
        <dbReference type="Pfam" id="PF12323"/>
    </source>
</evidence>
<dbReference type="GO" id="GO:0046872">
    <property type="term" value="F:metal ion binding"/>
    <property type="evidence" value="ECO:0007669"/>
    <property type="project" value="UniProtKB-KW"/>
</dbReference>
<keyword evidence="4" id="KW-0862">Zinc</keyword>
<dbReference type="OrthoDB" id="5296584at2"/>
<evidence type="ECO:0000256" key="8">
    <source>
        <dbReference type="SAM" id="MobiDB-lite"/>
    </source>
</evidence>
<evidence type="ECO:0000256" key="2">
    <source>
        <dbReference type="ARBA" id="ARBA00022578"/>
    </source>
</evidence>
<keyword evidence="2" id="KW-0815">Transposition</keyword>
<evidence type="ECO:0000256" key="3">
    <source>
        <dbReference type="ARBA" id="ARBA00022723"/>
    </source>
</evidence>
<dbReference type="InterPro" id="IPR021027">
    <property type="entry name" value="Transposase_put_HTH"/>
</dbReference>
<dbReference type="InterPro" id="IPR010095">
    <property type="entry name" value="Cas12f1-like_TNB"/>
</dbReference>
<proteinExistence type="inferred from homology"/>
<evidence type="ECO:0000259" key="10">
    <source>
        <dbReference type="Pfam" id="PF07282"/>
    </source>
</evidence>
<feature type="domain" description="Transposase putative helix-turn-helix" evidence="11">
    <location>
        <begin position="1"/>
        <end position="45"/>
    </location>
</feature>
<evidence type="ECO:0000256" key="4">
    <source>
        <dbReference type="ARBA" id="ARBA00022833"/>
    </source>
</evidence>
<evidence type="ECO:0000256" key="5">
    <source>
        <dbReference type="ARBA" id="ARBA00023125"/>
    </source>
</evidence>
<dbReference type="EMBL" id="CYHH01000025">
    <property type="protein sequence ID" value="CUB08171.1"/>
    <property type="molecule type" value="Genomic_DNA"/>
</dbReference>
<feature type="compositionally biased region" description="Basic and acidic residues" evidence="8">
    <location>
        <begin position="415"/>
        <end position="424"/>
    </location>
</feature>
<keyword evidence="7" id="KW-0175">Coiled coil</keyword>
<reference evidence="13" key="1">
    <citation type="submission" date="2015-08" db="EMBL/GenBank/DDBJ databases">
        <authorList>
            <person name="Babu N.S."/>
            <person name="Beckwith C.J."/>
            <person name="Beseler K.G."/>
            <person name="Brison A."/>
            <person name="Carone J.V."/>
            <person name="Caskin T.P."/>
            <person name="Diamond M."/>
            <person name="Durham M.E."/>
            <person name="Foxe J.M."/>
            <person name="Go M."/>
            <person name="Henderson B.A."/>
            <person name="Jones I.B."/>
            <person name="McGettigan J.A."/>
            <person name="Micheletti S.J."/>
            <person name="Nasrallah M.E."/>
            <person name="Ortiz D."/>
            <person name="Piller C.R."/>
            <person name="Privatt S.R."/>
            <person name="Schneider S.L."/>
            <person name="Sharp S."/>
            <person name="Smith T.C."/>
            <person name="Stanton J.D."/>
            <person name="Ullery H.E."/>
            <person name="Wilson R.J."/>
            <person name="Serrano M.G."/>
            <person name="Buck G."/>
            <person name="Lee V."/>
            <person name="Wang Y."/>
            <person name="Carvalho R."/>
            <person name="Voegtly L."/>
            <person name="Shi R."/>
            <person name="Duckworth R."/>
            <person name="Johnson A."/>
            <person name="Loviza R."/>
            <person name="Walstead R."/>
            <person name="Shah Z."/>
            <person name="Kiflezghi M."/>
            <person name="Wade K."/>
            <person name="Ball S.L."/>
            <person name="Bradley K.W."/>
            <person name="Asai D.J."/>
            <person name="Bowman C.A."/>
            <person name="Russell D.A."/>
            <person name="Pope W.H."/>
            <person name="Jacobs-Sera D."/>
            <person name="Hendrix R.W."/>
            <person name="Hatfull G.F."/>
        </authorList>
    </citation>
    <scope>NUCLEOTIDE SEQUENCE [LARGE SCALE GENOMIC DNA]</scope>
    <source>
        <strain evidence="13">JCM 19170</strain>
    </source>
</reference>
<dbReference type="InterPro" id="IPR001959">
    <property type="entry name" value="Transposase"/>
</dbReference>
<comment type="similarity">
    <text evidence="1">In the C-terminal section; belongs to the transposase 35 family.</text>
</comment>
<evidence type="ECO:0000256" key="1">
    <source>
        <dbReference type="ARBA" id="ARBA00008761"/>
    </source>
</evidence>
<feature type="compositionally biased region" description="Basic and acidic residues" evidence="8">
    <location>
        <begin position="395"/>
        <end position="407"/>
    </location>
</feature>
<dbReference type="Proteomes" id="UP000182108">
    <property type="component" value="Unassembled WGS sequence"/>
</dbReference>
<evidence type="ECO:0000313" key="13">
    <source>
        <dbReference type="Proteomes" id="UP000182108"/>
    </source>
</evidence>
<gene>
    <name evidence="12" type="ORF">Ga0061068_12514</name>
</gene>
<dbReference type="Pfam" id="PF01385">
    <property type="entry name" value="OrfB_IS605"/>
    <property type="match status" value="1"/>
</dbReference>
<organism evidence="12 13">
    <name type="scientific">Tepidiphilus thermophilus</name>
    <dbReference type="NCBI Taxonomy" id="876478"/>
    <lineage>
        <taxon>Bacteria</taxon>
        <taxon>Pseudomonadati</taxon>
        <taxon>Pseudomonadota</taxon>
        <taxon>Hydrogenophilia</taxon>
        <taxon>Hydrogenophilales</taxon>
        <taxon>Hydrogenophilaceae</taxon>
        <taxon>Tepidiphilus</taxon>
    </lineage>
</organism>
<keyword evidence="13" id="KW-1185">Reference proteome</keyword>
<dbReference type="GO" id="GO:0032196">
    <property type="term" value="P:transposition"/>
    <property type="evidence" value="ECO:0007669"/>
    <property type="project" value="UniProtKB-KW"/>
</dbReference>
<evidence type="ECO:0000256" key="7">
    <source>
        <dbReference type="SAM" id="Coils"/>
    </source>
</evidence>
<feature type="domain" description="Cas12f1-like TNB" evidence="10">
    <location>
        <begin position="319"/>
        <end position="382"/>
    </location>
</feature>
<name>A0A0K6IYG5_9PROT</name>
<dbReference type="GO" id="GO:0003677">
    <property type="term" value="F:DNA binding"/>
    <property type="evidence" value="ECO:0007669"/>
    <property type="project" value="UniProtKB-KW"/>
</dbReference>
<dbReference type="Pfam" id="PF12323">
    <property type="entry name" value="HTH_OrfB_IS605"/>
    <property type="match status" value="1"/>
</dbReference>
<dbReference type="NCBIfam" id="NF040570">
    <property type="entry name" value="guided_TnpB"/>
    <property type="match status" value="1"/>
</dbReference>
<evidence type="ECO:0000259" key="9">
    <source>
        <dbReference type="Pfam" id="PF01385"/>
    </source>
</evidence>
<feature type="domain" description="Probable transposase IS891/IS1136/IS1341" evidence="9">
    <location>
        <begin position="178"/>
        <end position="298"/>
    </location>
</feature>
<dbReference type="GO" id="GO:0006310">
    <property type="term" value="P:DNA recombination"/>
    <property type="evidence" value="ECO:0007669"/>
    <property type="project" value="UniProtKB-KW"/>
</dbReference>
<accession>A0A0K6IYG5</accession>